<keyword evidence="4" id="KW-1185">Reference proteome</keyword>
<reference evidence="2" key="1">
    <citation type="journal article" date="2014" name="Int. J. Syst. Evol. Microbiol.">
        <title>Complete genome of a new Firmicutes species belonging to the dominant human colonic microbiota ('Ruminococcus bicirculans') reveals two chromosomes and a selective capacity to utilize plant glucans.</title>
        <authorList>
            <consortium name="NISC Comparative Sequencing Program"/>
            <person name="Wegmann U."/>
            <person name="Louis P."/>
            <person name="Goesmann A."/>
            <person name="Henrissat B."/>
            <person name="Duncan S.H."/>
            <person name="Flint H.J."/>
        </authorList>
    </citation>
    <scope>NUCLEOTIDE SEQUENCE</scope>
    <source>
        <strain evidence="2">NBRC 107715</strain>
    </source>
</reference>
<comment type="caution">
    <text evidence="1">The sequence shown here is derived from an EMBL/GenBank/DDBJ whole genome shotgun (WGS) entry which is preliminary data.</text>
</comment>
<organism evidence="1 3">
    <name type="scientific">Methylobacterium oxalidis</name>
    <dbReference type="NCBI Taxonomy" id="944322"/>
    <lineage>
        <taxon>Bacteria</taxon>
        <taxon>Pseudomonadati</taxon>
        <taxon>Pseudomonadota</taxon>
        <taxon>Alphaproteobacteria</taxon>
        <taxon>Hyphomicrobiales</taxon>
        <taxon>Methylobacteriaceae</taxon>
        <taxon>Methylobacterium</taxon>
    </lineage>
</organism>
<evidence type="ECO:0000313" key="4">
    <source>
        <dbReference type="Proteomes" id="UP001156856"/>
    </source>
</evidence>
<dbReference type="EMBL" id="BJZU01000002">
    <property type="protein sequence ID" value="GEP02050.1"/>
    <property type="molecule type" value="Genomic_DNA"/>
</dbReference>
<dbReference type="AlphaFoldDB" id="A0A512IWE9"/>
<accession>A0A512IWE9</accession>
<dbReference type="EMBL" id="BSPK01000004">
    <property type="protein sequence ID" value="GLS61995.1"/>
    <property type="molecule type" value="Genomic_DNA"/>
</dbReference>
<proteinExistence type="predicted"/>
<reference evidence="2" key="4">
    <citation type="submission" date="2023-01" db="EMBL/GenBank/DDBJ databases">
        <title>Draft genome sequence of Methylobacterium oxalidis strain NBRC 107715.</title>
        <authorList>
            <person name="Sun Q."/>
            <person name="Mori K."/>
        </authorList>
    </citation>
    <scope>NUCLEOTIDE SEQUENCE</scope>
    <source>
        <strain evidence="2">NBRC 107715</strain>
    </source>
</reference>
<dbReference type="GO" id="GO:0006788">
    <property type="term" value="P:heme oxidation"/>
    <property type="evidence" value="ECO:0007669"/>
    <property type="project" value="InterPro"/>
</dbReference>
<name>A0A512IWE9_9HYPH</name>
<protein>
    <submittedName>
        <fullName evidence="1">Heme oxygenase</fullName>
    </submittedName>
</protein>
<sequence length="195" mass="20237">MSAPGLHARLRAETAAAHEALERDLDWEARVATLSGYRDLLARLRGFHAAYEPAIAAALGDEPFLAQRRRLPALDADLGVLGLDAAALGLLPAAPAPRLDGPAAALGALYVLEGSTLGGQVIGRRIEALHGADAEGACAYYRGRGERTGALWAAFRARLEAAPGGQEAEATSRAATATFDAMRLWLCGRAASAAA</sequence>
<evidence type="ECO:0000313" key="2">
    <source>
        <dbReference type="EMBL" id="GLS61995.1"/>
    </source>
</evidence>
<dbReference type="InterPro" id="IPR016053">
    <property type="entry name" value="Haem_Oase-like"/>
</dbReference>
<dbReference type="SUPFAM" id="SSF48613">
    <property type="entry name" value="Heme oxygenase-like"/>
    <property type="match status" value="1"/>
</dbReference>
<dbReference type="GO" id="GO:0004392">
    <property type="term" value="F:heme oxygenase (decyclizing) activity"/>
    <property type="evidence" value="ECO:0007669"/>
    <property type="project" value="InterPro"/>
</dbReference>
<reference evidence="4" key="2">
    <citation type="journal article" date="2019" name="Int. J. Syst. Evol. Microbiol.">
        <title>The Global Catalogue of Microorganisms (GCM) 10K type strain sequencing project: providing services to taxonomists for standard genome sequencing and annotation.</title>
        <authorList>
            <consortium name="The Broad Institute Genomics Platform"/>
            <consortium name="The Broad Institute Genome Sequencing Center for Infectious Disease"/>
            <person name="Wu L."/>
            <person name="Ma J."/>
        </authorList>
    </citation>
    <scope>NUCLEOTIDE SEQUENCE [LARGE SCALE GENOMIC DNA]</scope>
    <source>
        <strain evidence="4">NBRC 107715</strain>
    </source>
</reference>
<dbReference type="Gene3D" id="1.20.910.10">
    <property type="entry name" value="Heme oxygenase-like"/>
    <property type="match status" value="1"/>
</dbReference>
<dbReference type="Pfam" id="PF01126">
    <property type="entry name" value="Heme_oxygenase"/>
    <property type="match status" value="1"/>
</dbReference>
<dbReference type="InterPro" id="IPR016084">
    <property type="entry name" value="Haem_Oase-like_multi-hlx"/>
</dbReference>
<evidence type="ECO:0000313" key="3">
    <source>
        <dbReference type="Proteomes" id="UP000321960"/>
    </source>
</evidence>
<dbReference type="OrthoDB" id="9149607at2"/>
<dbReference type="CDD" id="cd19166">
    <property type="entry name" value="HemeO-bac"/>
    <property type="match status" value="1"/>
</dbReference>
<dbReference type="RefSeq" id="WP_147023727.1">
    <property type="nucleotide sequence ID" value="NZ_BJZU01000002.1"/>
</dbReference>
<gene>
    <name evidence="2" type="ORF">GCM10007888_03760</name>
    <name evidence="1" type="ORF">MOX02_00880</name>
</gene>
<dbReference type="Proteomes" id="UP000321960">
    <property type="component" value="Unassembled WGS sequence"/>
</dbReference>
<evidence type="ECO:0000313" key="1">
    <source>
        <dbReference type="EMBL" id="GEP02050.1"/>
    </source>
</evidence>
<dbReference type="Proteomes" id="UP001156856">
    <property type="component" value="Unassembled WGS sequence"/>
</dbReference>
<reference evidence="1 3" key="3">
    <citation type="submission" date="2019-07" db="EMBL/GenBank/DDBJ databases">
        <title>Whole genome shotgun sequence of Methylobacterium oxalidis NBRC 107715.</title>
        <authorList>
            <person name="Hosoyama A."/>
            <person name="Uohara A."/>
            <person name="Ohji S."/>
            <person name="Ichikawa N."/>
        </authorList>
    </citation>
    <scope>NUCLEOTIDE SEQUENCE [LARGE SCALE GENOMIC DNA]</scope>
    <source>
        <strain evidence="1 3">NBRC 107715</strain>
    </source>
</reference>